<dbReference type="Proteomes" id="UP001141422">
    <property type="component" value="Unassembled WGS sequence"/>
</dbReference>
<accession>A0ABT4IDR7</accession>
<reference evidence="1" key="1">
    <citation type="submission" date="2022-12" db="EMBL/GenBank/DDBJ databases">
        <title>Isolation and characterisation of novel Methanocorpusculum spp. from native Australian herbivores indicates the genus is ancestrally host-associated.</title>
        <authorList>
            <person name="Volmer J.G."/>
            <person name="Soo R.M."/>
            <person name="Evans P.N."/>
            <person name="Hoedt E.C."/>
            <person name="Astorga Alsina A.L."/>
            <person name="Woodcroft B.J."/>
            <person name="Tyson G.W."/>
            <person name="Hugenholtz P."/>
            <person name="Morrison M."/>
        </authorList>
    </citation>
    <scope>NUCLEOTIDE SEQUENCE</scope>
    <source>
        <strain evidence="1">MG</strain>
    </source>
</reference>
<proteinExistence type="predicted"/>
<evidence type="ECO:0000313" key="1">
    <source>
        <dbReference type="EMBL" id="MCZ0859881.1"/>
    </source>
</evidence>
<organism evidence="1 2">
    <name type="scientific">Methanocorpusculum petauri</name>
    <dbReference type="NCBI Taxonomy" id="3002863"/>
    <lineage>
        <taxon>Archaea</taxon>
        <taxon>Methanobacteriati</taxon>
        <taxon>Methanobacteriota</taxon>
        <taxon>Stenosarchaea group</taxon>
        <taxon>Methanomicrobia</taxon>
        <taxon>Methanomicrobiales</taxon>
        <taxon>Methanocorpusculaceae</taxon>
        <taxon>Methanocorpusculum</taxon>
    </lineage>
</organism>
<name>A0ABT4IDR7_9EURY</name>
<comment type="caution">
    <text evidence="1">The sequence shown here is derived from an EMBL/GenBank/DDBJ whole genome shotgun (WGS) entry which is preliminary data.</text>
</comment>
<dbReference type="EMBL" id="JAPTGB010000002">
    <property type="protein sequence ID" value="MCZ0859881.1"/>
    <property type="molecule type" value="Genomic_DNA"/>
</dbReference>
<sequence length="192" mass="22335">MPSKCGYRDISTSADLLLRDVRMFKYWVKDHLPALIFKKFPARIILRGRRSTCRIVTVHKFTLAFVYSLFIQENIPVLRHILPRSKKGRAEKIEHDLLFWKIPDTVDPKNPEQWPTEEYRKNVVDVTTYSCSREAVEVLLNLPELCTLEAIFSRKKAVLPTPFPPKKRSFWMSAIFSGKTELFSIPNPPGES</sequence>
<evidence type="ECO:0000313" key="2">
    <source>
        <dbReference type="Proteomes" id="UP001141422"/>
    </source>
</evidence>
<dbReference type="RefSeq" id="WP_268924099.1">
    <property type="nucleotide sequence ID" value="NZ_JAPTGB010000002.1"/>
</dbReference>
<gene>
    <name evidence="1" type="ORF">O0S10_01400</name>
</gene>
<protein>
    <submittedName>
        <fullName evidence="1">Uncharacterized protein</fullName>
    </submittedName>
</protein>
<keyword evidence="2" id="KW-1185">Reference proteome</keyword>